<accession>A0A382KUM5</accession>
<sequence length="192" mass="20633">MEVGIEAGNRWQALTAGERSWIRIGTALCGEAAGAFEVADAVESELEKQGVSAEVSRVGCLGLCFAEPLLDVQLPGQHRIFYGNVDPDSVAEIIYSHVFGGTPVAAKALGYLAQEGSDAPVPDSIPDLDQHPMRIWENRIVLRNAGNIDPMDIYQYVANGGYRALHKALTNLDREQTLDEVKASGLRGRGGA</sequence>
<reference evidence="4" key="1">
    <citation type="submission" date="2018-05" db="EMBL/GenBank/DDBJ databases">
        <authorList>
            <person name="Lanie J.A."/>
            <person name="Ng W.-L."/>
            <person name="Kazmierczak K.M."/>
            <person name="Andrzejewski T.M."/>
            <person name="Davidsen T.M."/>
            <person name="Wayne K.J."/>
            <person name="Tettelin H."/>
            <person name="Glass J.I."/>
            <person name="Rusch D."/>
            <person name="Podicherti R."/>
            <person name="Tsui H.-C.T."/>
            <person name="Winkler M.E."/>
        </authorList>
    </citation>
    <scope>NUCLEOTIDE SEQUENCE</scope>
</reference>
<dbReference type="EMBL" id="UINC01082063">
    <property type="protein sequence ID" value="SVC26487.1"/>
    <property type="molecule type" value="Genomic_DNA"/>
</dbReference>
<name>A0A382KUM5_9ZZZZ</name>
<dbReference type="SUPFAM" id="SSF142019">
    <property type="entry name" value="Nqo1 FMN-binding domain-like"/>
    <property type="match status" value="1"/>
</dbReference>
<dbReference type="AlphaFoldDB" id="A0A382KUM5"/>
<feature type="non-terminal residue" evidence="4">
    <location>
        <position position="192"/>
    </location>
</feature>
<keyword evidence="3" id="KW-0411">Iron-sulfur</keyword>
<dbReference type="InterPro" id="IPR036249">
    <property type="entry name" value="Thioredoxin-like_sf"/>
</dbReference>
<evidence type="ECO:0000256" key="1">
    <source>
        <dbReference type="ARBA" id="ARBA00022723"/>
    </source>
</evidence>
<dbReference type="CDD" id="cd02980">
    <property type="entry name" value="TRX_Fd_family"/>
    <property type="match status" value="1"/>
</dbReference>
<dbReference type="PANTHER" id="PTHR43578">
    <property type="entry name" value="NADH-QUINONE OXIDOREDUCTASE SUBUNIT F"/>
    <property type="match status" value="1"/>
</dbReference>
<keyword evidence="1" id="KW-0479">Metal-binding</keyword>
<organism evidence="4">
    <name type="scientific">marine metagenome</name>
    <dbReference type="NCBI Taxonomy" id="408172"/>
    <lineage>
        <taxon>unclassified sequences</taxon>
        <taxon>metagenomes</taxon>
        <taxon>ecological metagenomes</taxon>
    </lineage>
</organism>
<dbReference type="GO" id="GO:0046872">
    <property type="term" value="F:metal ion binding"/>
    <property type="evidence" value="ECO:0007669"/>
    <property type="project" value="UniProtKB-KW"/>
</dbReference>
<evidence type="ECO:0000256" key="2">
    <source>
        <dbReference type="ARBA" id="ARBA00023004"/>
    </source>
</evidence>
<dbReference type="SUPFAM" id="SSF52833">
    <property type="entry name" value="Thioredoxin-like"/>
    <property type="match status" value="1"/>
</dbReference>
<dbReference type="PANTHER" id="PTHR43578:SF3">
    <property type="entry name" value="NADH-QUINONE OXIDOREDUCTASE SUBUNIT F"/>
    <property type="match status" value="1"/>
</dbReference>
<dbReference type="GO" id="GO:0051536">
    <property type="term" value="F:iron-sulfur cluster binding"/>
    <property type="evidence" value="ECO:0007669"/>
    <property type="project" value="UniProtKB-KW"/>
</dbReference>
<evidence type="ECO:0000313" key="4">
    <source>
        <dbReference type="EMBL" id="SVC26487.1"/>
    </source>
</evidence>
<evidence type="ECO:0000256" key="3">
    <source>
        <dbReference type="ARBA" id="ARBA00023014"/>
    </source>
</evidence>
<dbReference type="InterPro" id="IPR037225">
    <property type="entry name" value="Nuo51_FMN-bd_sf"/>
</dbReference>
<proteinExistence type="predicted"/>
<keyword evidence="2" id="KW-0408">Iron</keyword>
<evidence type="ECO:0008006" key="5">
    <source>
        <dbReference type="Google" id="ProtNLM"/>
    </source>
</evidence>
<dbReference type="Gene3D" id="6.10.250.1450">
    <property type="match status" value="1"/>
</dbReference>
<dbReference type="Gene3D" id="3.40.30.10">
    <property type="entry name" value="Glutaredoxin"/>
    <property type="match status" value="1"/>
</dbReference>
<protein>
    <recommendedName>
        <fullName evidence="5">NADH-ubiquinone oxidoreductase 51kDa subunit FMN-binding domain-containing protein</fullName>
    </recommendedName>
</protein>
<gene>
    <name evidence="4" type="ORF">METZ01_LOCUS279341</name>
</gene>